<dbReference type="InterPro" id="IPR011701">
    <property type="entry name" value="MFS"/>
</dbReference>
<dbReference type="PANTHER" id="PTHR23502">
    <property type="entry name" value="MAJOR FACILITATOR SUPERFAMILY"/>
    <property type="match status" value="1"/>
</dbReference>
<organism evidence="8 9">
    <name type="scientific">Pleurostoma richardsiae</name>
    <dbReference type="NCBI Taxonomy" id="41990"/>
    <lineage>
        <taxon>Eukaryota</taxon>
        <taxon>Fungi</taxon>
        <taxon>Dikarya</taxon>
        <taxon>Ascomycota</taxon>
        <taxon>Pezizomycotina</taxon>
        <taxon>Sordariomycetes</taxon>
        <taxon>Sordariomycetidae</taxon>
        <taxon>Calosphaeriales</taxon>
        <taxon>Pleurostomataceae</taxon>
        <taxon>Pleurostoma</taxon>
    </lineage>
</organism>
<feature type="transmembrane region" description="Helical" evidence="6">
    <location>
        <begin position="62"/>
        <end position="85"/>
    </location>
</feature>
<dbReference type="GO" id="GO:0022857">
    <property type="term" value="F:transmembrane transporter activity"/>
    <property type="evidence" value="ECO:0007669"/>
    <property type="project" value="InterPro"/>
</dbReference>
<dbReference type="GO" id="GO:0016020">
    <property type="term" value="C:membrane"/>
    <property type="evidence" value="ECO:0007669"/>
    <property type="project" value="UniProtKB-SubCell"/>
</dbReference>
<evidence type="ECO:0000256" key="4">
    <source>
        <dbReference type="ARBA" id="ARBA00022989"/>
    </source>
</evidence>
<comment type="subcellular location">
    <subcellularLocation>
        <location evidence="1">Membrane</location>
        <topology evidence="1">Multi-pass membrane protein</topology>
    </subcellularLocation>
</comment>
<dbReference type="Pfam" id="PF07690">
    <property type="entry name" value="MFS_1"/>
    <property type="match status" value="1"/>
</dbReference>
<dbReference type="InterPro" id="IPR036259">
    <property type="entry name" value="MFS_trans_sf"/>
</dbReference>
<feature type="transmembrane region" description="Helical" evidence="6">
    <location>
        <begin position="314"/>
        <end position="337"/>
    </location>
</feature>
<dbReference type="SUPFAM" id="SSF103473">
    <property type="entry name" value="MFS general substrate transporter"/>
    <property type="match status" value="1"/>
</dbReference>
<feature type="transmembrane region" description="Helical" evidence="6">
    <location>
        <begin position="375"/>
        <end position="397"/>
    </location>
</feature>
<dbReference type="EMBL" id="JANBVO010000002">
    <property type="protein sequence ID" value="KAJ9156578.1"/>
    <property type="molecule type" value="Genomic_DNA"/>
</dbReference>
<feature type="transmembrane region" description="Helical" evidence="6">
    <location>
        <begin position="160"/>
        <end position="180"/>
    </location>
</feature>
<dbReference type="InterPro" id="IPR020846">
    <property type="entry name" value="MFS_dom"/>
</dbReference>
<feature type="transmembrane region" description="Helical" evidence="6">
    <location>
        <begin position="229"/>
        <end position="252"/>
    </location>
</feature>
<gene>
    <name evidence="8" type="ORF">NKR23_g978</name>
</gene>
<dbReference type="Gene3D" id="1.20.1250.20">
    <property type="entry name" value="MFS general substrate transporter like domains"/>
    <property type="match status" value="1"/>
</dbReference>
<feature type="domain" description="Major facilitator superfamily (MFS) profile" evidence="7">
    <location>
        <begin position="1"/>
        <end position="435"/>
    </location>
</feature>
<keyword evidence="4 6" id="KW-1133">Transmembrane helix</keyword>
<feature type="transmembrane region" description="Helical" evidence="6">
    <location>
        <begin position="97"/>
        <end position="116"/>
    </location>
</feature>
<keyword evidence="3 6" id="KW-0812">Transmembrane</keyword>
<keyword evidence="5 6" id="KW-0472">Membrane</keyword>
<accession>A0AA38VX69</accession>
<reference evidence="8" key="1">
    <citation type="submission" date="2022-07" db="EMBL/GenBank/DDBJ databases">
        <title>Fungi with potential for degradation of polypropylene.</title>
        <authorList>
            <person name="Gostincar C."/>
        </authorList>
    </citation>
    <scope>NUCLEOTIDE SEQUENCE</scope>
    <source>
        <strain evidence="8">EXF-13308</strain>
    </source>
</reference>
<dbReference type="AlphaFoldDB" id="A0AA38VX69"/>
<dbReference type="PANTHER" id="PTHR23502:SF68">
    <property type="entry name" value="MULTIDRUG TRANSPORTER, PUTATIVE (AFU_ORTHOLOGUE AFUA_3G01120)-RELATED"/>
    <property type="match status" value="1"/>
</dbReference>
<protein>
    <submittedName>
        <fullName evidence="8">Mfs multidrug</fullName>
    </submittedName>
</protein>
<evidence type="ECO:0000256" key="6">
    <source>
        <dbReference type="SAM" id="Phobius"/>
    </source>
</evidence>
<feature type="transmembrane region" description="Helical" evidence="6">
    <location>
        <begin position="343"/>
        <end position="368"/>
    </location>
</feature>
<dbReference type="Proteomes" id="UP001174694">
    <property type="component" value="Unassembled WGS sequence"/>
</dbReference>
<evidence type="ECO:0000259" key="7">
    <source>
        <dbReference type="PROSITE" id="PS50850"/>
    </source>
</evidence>
<evidence type="ECO:0000256" key="5">
    <source>
        <dbReference type="ARBA" id="ARBA00023136"/>
    </source>
</evidence>
<evidence type="ECO:0000313" key="9">
    <source>
        <dbReference type="Proteomes" id="UP001174694"/>
    </source>
</evidence>
<evidence type="ECO:0000256" key="2">
    <source>
        <dbReference type="ARBA" id="ARBA00008335"/>
    </source>
</evidence>
<proteinExistence type="inferred from homology"/>
<keyword evidence="9" id="KW-1185">Reference proteome</keyword>
<dbReference type="CDD" id="cd17323">
    <property type="entry name" value="MFS_Tpo1_MDR_like"/>
    <property type="match status" value="1"/>
</dbReference>
<sequence length="445" mass="48208">MSRSTNIVCNAGGDTTDVELGDLNPKEESLQDSNIVDWDGASDPANPLNWPLWKKCVTISTVSFITFLSNILYHTCNIIFFVFNIANAEAKNMASLIVFRLIAGIAASCPVTIGAGSIADMIPHERRGLAMATWVIGPLLGPAIGPIAGGYLSQGKGWRWNFWVLSILSGAITLIAFVTLHESHPYTLLQRKTKALRKKTGNPNLRSALDSDKSPRHVFALAILRPLRMLCLSPMVLLLSLYAALIYGYLYLCFTTFPRVFEIQYGFSESSSGLVYLGIGVGSLIGLFVCGGTSDRLVKVLAARRNGGVPKPEYRLPVLILGALLAPAGLFCYAWTAEKKEHWMLPIVGTGFLGGGMVIAVMAISTYLVDTYTTFAASAMAASTVLRSLLGALLPLAGDSMYDALGVGWGTSLLGFISVAFIPLPFIFLKYGQKFRESKKFQLKL</sequence>
<feature type="transmembrane region" description="Helical" evidence="6">
    <location>
        <begin position="128"/>
        <end position="148"/>
    </location>
</feature>
<comment type="caution">
    <text evidence="8">The sequence shown here is derived from an EMBL/GenBank/DDBJ whole genome shotgun (WGS) entry which is preliminary data.</text>
</comment>
<comment type="similarity">
    <text evidence="2">Belongs to the major facilitator superfamily.</text>
</comment>
<name>A0AA38VX69_9PEZI</name>
<evidence type="ECO:0000256" key="3">
    <source>
        <dbReference type="ARBA" id="ARBA00022692"/>
    </source>
</evidence>
<evidence type="ECO:0000256" key="1">
    <source>
        <dbReference type="ARBA" id="ARBA00004141"/>
    </source>
</evidence>
<feature type="transmembrane region" description="Helical" evidence="6">
    <location>
        <begin position="409"/>
        <end position="429"/>
    </location>
</feature>
<evidence type="ECO:0000313" key="8">
    <source>
        <dbReference type="EMBL" id="KAJ9156578.1"/>
    </source>
</evidence>
<dbReference type="FunFam" id="1.20.1250.20:FF:000011">
    <property type="entry name" value="MFS multidrug transporter, putative"/>
    <property type="match status" value="1"/>
</dbReference>
<feature type="transmembrane region" description="Helical" evidence="6">
    <location>
        <begin position="272"/>
        <end position="293"/>
    </location>
</feature>
<dbReference type="PROSITE" id="PS50850">
    <property type="entry name" value="MFS"/>
    <property type="match status" value="1"/>
</dbReference>